<dbReference type="PANTHER" id="PTHR43244">
    <property type="match status" value="1"/>
</dbReference>
<dbReference type="InterPro" id="IPR050564">
    <property type="entry name" value="F420-G6PD/mer"/>
</dbReference>
<evidence type="ECO:0000313" key="4">
    <source>
        <dbReference type="Proteomes" id="UP000184501"/>
    </source>
</evidence>
<reference evidence="3 4" key="1">
    <citation type="submission" date="2016-11" db="EMBL/GenBank/DDBJ databases">
        <authorList>
            <person name="Jaros S."/>
            <person name="Januszkiewicz K."/>
            <person name="Wedrychowicz H."/>
        </authorList>
    </citation>
    <scope>NUCLEOTIDE SEQUENCE [LARGE SCALE GENOMIC DNA]</scope>
    <source>
        <strain evidence="3 4">DSM 44523</strain>
    </source>
</reference>
<dbReference type="STRING" id="2017.SAMN05444320_11156"/>
<dbReference type="EMBL" id="FQVN01000011">
    <property type="protein sequence ID" value="SHG62462.1"/>
    <property type="molecule type" value="Genomic_DNA"/>
</dbReference>
<evidence type="ECO:0000256" key="1">
    <source>
        <dbReference type="ARBA" id="ARBA00023002"/>
    </source>
</evidence>
<dbReference type="InterPro" id="IPR011251">
    <property type="entry name" value="Luciferase-like_dom"/>
</dbReference>
<name>A0A1M5LBJ1_STRHI</name>
<dbReference type="NCBIfam" id="TIGR03557">
    <property type="entry name" value="F420_G6P_family"/>
    <property type="match status" value="1"/>
</dbReference>
<dbReference type="Pfam" id="PF00296">
    <property type="entry name" value="Bac_luciferase"/>
    <property type="match status" value="1"/>
</dbReference>
<dbReference type="GO" id="GO:0016705">
    <property type="term" value="F:oxidoreductase activity, acting on paired donors, with incorporation or reduction of molecular oxygen"/>
    <property type="evidence" value="ECO:0007669"/>
    <property type="project" value="InterPro"/>
</dbReference>
<feature type="domain" description="Luciferase-like" evidence="2">
    <location>
        <begin position="12"/>
        <end position="297"/>
    </location>
</feature>
<dbReference type="Proteomes" id="UP000184501">
    <property type="component" value="Unassembled WGS sequence"/>
</dbReference>
<evidence type="ECO:0000313" key="3">
    <source>
        <dbReference type="EMBL" id="SHG62462.1"/>
    </source>
</evidence>
<dbReference type="AlphaFoldDB" id="A0A1M5LBJ1"/>
<sequence length="330" mass="36506">MVGGMVAFGYTLMTEQAGPKDLVSHAVRAEACDFEFQVISDHYFPWIDEMGHAPYAWSVLGAVAHATERVELMTYVTCPLLRYHPAVVAQKAATIQILSDNRFLLGLGSGENLNEHVVGRGWPPVNIRHEMFVEALQIINDLFDGGYTNFHGDHYRVDSAKLWDLPEQRVPIGVAVSGRQSCEVFATLGDHMISTLPKPELGQWWDAAREGEEKSRRIGQLPISFDRDRDAAIDRAHAMFRWFSLGWKVMAELPGTAGFAAATQTSRKDDVAQGIPCGADPQAVIEGVRPYVEAGFTDVALVQVGGPEHQPPFFDFAERELLPALREAFG</sequence>
<gene>
    <name evidence="3" type="ORF">SAMN05444320_11156</name>
</gene>
<dbReference type="Gene3D" id="3.20.20.30">
    <property type="entry name" value="Luciferase-like domain"/>
    <property type="match status" value="1"/>
</dbReference>
<organism evidence="3 4">
    <name type="scientific">Streptoalloteichus hindustanus</name>
    <dbReference type="NCBI Taxonomy" id="2017"/>
    <lineage>
        <taxon>Bacteria</taxon>
        <taxon>Bacillati</taxon>
        <taxon>Actinomycetota</taxon>
        <taxon>Actinomycetes</taxon>
        <taxon>Pseudonocardiales</taxon>
        <taxon>Pseudonocardiaceae</taxon>
        <taxon>Streptoalloteichus</taxon>
    </lineage>
</organism>
<dbReference type="PANTHER" id="PTHR43244:SF1">
    <property type="entry name" value="5,10-METHYLENETETRAHYDROMETHANOPTERIN REDUCTASE"/>
    <property type="match status" value="1"/>
</dbReference>
<dbReference type="CDD" id="cd01097">
    <property type="entry name" value="Tetrahydromethanopterin_reductase"/>
    <property type="match status" value="1"/>
</dbReference>
<proteinExistence type="predicted"/>
<keyword evidence="4" id="KW-1185">Reference proteome</keyword>
<dbReference type="InterPro" id="IPR019945">
    <property type="entry name" value="F420_G6P_DH-rel"/>
</dbReference>
<accession>A0A1M5LBJ1</accession>
<dbReference type="InterPro" id="IPR036661">
    <property type="entry name" value="Luciferase-like_sf"/>
</dbReference>
<protein>
    <submittedName>
        <fullName evidence="3">F420-dependent oxidoreductase, G6PDH family</fullName>
    </submittedName>
</protein>
<dbReference type="SUPFAM" id="SSF51679">
    <property type="entry name" value="Bacterial luciferase-like"/>
    <property type="match status" value="1"/>
</dbReference>
<keyword evidence="1" id="KW-0560">Oxidoreductase</keyword>
<evidence type="ECO:0000259" key="2">
    <source>
        <dbReference type="Pfam" id="PF00296"/>
    </source>
</evidence>